<evidence type="ECO:0008006" key="4">
    <source>
        <dbReference type="Google" id="ProtNLM"/>
    </source>
</evidence>
<sequence>MAERGLEPRSPDEEQQVLQYYKAYNYSEEFNASSEVSNDTWHSLKITNITSYSSGTYKCILRTPVKKYNQSTITLKVIGCLDAKNEKFYRTDLLLLCFLGFFYLLLIFFTCVSTSSLFSAFSLSTFQA</sequence>
<dbReference type="InterPro" id="IPR036179">
    <property type="entry name" value="Ig-like_dom_sf"/>
</dbReference>
<keyword evidence="1" id="KW-1133">Transmembrane helix</keyword>
<dbReference type="SUPFAM" id="SSF48726">
    <property type="entry name" value="Immunoglobulin"/>
    <property type="match status" value="1"/>
</dbReference>
<dbReference type="Gene3D" id="2.60.40.10">
    <property type="entry name" value="Immunoglobulins"/>
    <property type="match status" value="1"/>
</dbReference>
<evidence type="ECO:0000256" key="1">
    <source>
        <dbReference type="SAM" id="Phobius"/>
    </source>
</evidence>
<name>A0A8D2L1X8_VARKO</name>
<feature type="transmembrane region" description="Helical" evidence="1">
    <location>
        <begin position="93"/>
        <end position="118"/>
    </location>
</feature>
<protein>
    <recommendedName>
        <fullName evidence="4">Immunoglobulin V-set domain-containing protein</fullName>
    </recommendedName>
</protein>
<dbReference type="PANTHER" id="PTHR15193">
    <property type="entry name" value="CD83 ANTIGEN"/>
    <property type="match status" value="1"/>
</dbReference>
<dbReference type="InterPro" id="IPR013783">
    <property type="entry name" value="Ig-like_fold"/>
</dbReference>
<dbReference type="Proteomes" id="UP000694545">
    <property type="component" value="Unplaced"/>
</dbReference>
<keyword evidence="1" id="KW-0472">Membrane</keyword>
<keyword evidence="3" id="KW-1185">Reference proteome</keyword>
<dbReference type="Ensembl" id="ENSVKKT00000015855.1">
    <property type="protein sequence ID" value="ENSVKKP00000015485.1"/>
    <property type="gene ID" value="ENSVKKG00000010595.1"/>
</dbReference>
<dbReference type="AlphaFoldDB" id="A0A8D2L1X8"/>
<proteinExistence type="predicted"/>
<evidence type="ECO:0000313" key="2">
    <source>
        <dbReference type="Ensembl" id="ENSVKKP00000015485.1"/>
    </source>
</evidence>
<organism evidence="2 3">
    <name type="scientific">Varanus komodoensis</name>
    <name type="common">Komodo dragon</name>
    <dbReference type="NCBI Taxonomy" id="61221"/>
    <lineage>
        <taxon>Eukaryota</taxon>
        <taxon>Metazoa</taxon>
        <taxon>Chordata</taxon>
        <taxon>Craniata</taxon>
        <taxon>Vertebrata</taxon>
        <taxon>Euteleostomi</taxon>
        <taxon>Lepidosauria</taxon>
        <taxon>Squamata</taxon>
        <taxon>Bifurcata</taxon>
        <taxon>Unidentata</taxon>
        <taxon>Episquamata</taxon>
        <taxon>Toxicofera</taxon>
        <taxon>Anguimorpha</taxon>
        <taxon>Paleoanguimorpha</taxon>
        <taxon>Varanoidea</taxon>
        <taxon>Varanidae</taxon>
        <taxon>Varanus</taxon>
    </lineage>
</organism>
<reference evidence="2" key="2">
    <citation type="submission" date="2025-09" db="UniProtKB">
        <authorList>
            <consortium name="Ensembl"/>
        </authorList>
    </citation>
    <scope>IDENTIFICATION</scope>
</reference>
<evidence type="ECO:0000313" key="3">
    <source>
        <dbReference type="Proteomes" id="UP000694545"/>
    </source>
</evidence>
<dbReference type="OMA" id="CLDAKNE"/>
<keyword evidence="1" id="KW-0812">Transmembrane</keyword>
<accession>A0A8D2L1X8</accession>
<reference evidence="2" key="1">
    <citation type="submission" date="2025-08" db="UniProtKB">
        <authorList>
            <consortium name="Ensembl"/>
        </authorList>
    </citation>
    <scope>IDENTIFICATION</scope>
</reference>
<dbReference type="PANTHER" id="PTHR15193:SF1">
    <property type="entry name" value="CD83 ANTIGEN"/>
    <property type="match status" value="1"/>
</dbReference>